<proteinExistence type="predicted"/>
<gene>
    <name evidence="1" type="ORF">CPELLU_LOCUS13302</name>
</gene>
<accession>A0A9N9NFX4</accession>
<reference evidence="1" key="1">
    <citation type="submission" date="2021-06" db="EMBL/GenBank/DDBJ databases">
        <authorList>
            <person name="Kallberg Y."/>
            <person name="Tangrot J."/>
            <person name="Rosling A."/>
        </authorList>
    </citation>
    <scope>NUCLEOTIDE SEQUENCE</scope>
    <source>
        <strain evidence="1">FL966</strain>
    </source>
</reference>
<evidence type="ECO:0000313" key="2">
    <source>
        <dbReference type="Proteomes" id="UP000789759"/>
    </source>
</evidence>
<evidence type="ECO:0000313" key="1">
    <source>
        <dbReference type="EMBL" id="CAG8727940.1"/>
    </source>
</evidence>
<dbReference type="PANTHER" id="PTHR34415:SF1">
    <property type="entry name" value="INTEGRASE CATALYTIC DOMAIN-CONTAINING PROTEIN"/>
    <property type="match status" value="1"/>
</dbReference>
<dbReference type="EMBL" id="CAJVQA010013946">
    <property type="protein sequence ID" value="CAG8727940.1"/>
    <property type="molecule type" value="Genomic_DNA"/>
</dbReference>
<dbReference type="PANTHER" id="PTHR34415">
    <property type="entry name" value="INTEGRASE CATALYTIC DOMAIN-CONTAINING PROTEIN"/>
    <property type="match status" value="1"/>
</dbReference>
<keyword evidence="2" id="KW-1185">Reference proteome</keyword>
<organism evidence="1 2">
    <name type="scientific">Cetraspora pellucida</name>
    <dbReference type="NCBI Taxonomy" id="1433469"/>
    <lineage>
        <taxon>Eukaryota</taxon>
        <taxon>Fungi</taxon>
        <taxon>Fungi incertae sedis</taxon>
        <taxon>Mucoromycota</taxon>
        <taxon>Glomeromycotina</taxon>
        <taxon>Glomeromycetes</taxon>
        <taxon>Diversisporales</taxon>
        <taxon>Gigasporaceae</taxon>
        <taxon>Cetraspora</taxon>
    </lineage>
</organism>
<sequence length="375" mass="43532">MLFDSIFAKTHKELEFLNDEISKLQDVYLTNNDNSDKESDNETNEFSINKTSEPFSVSLVVYIDHFFTACQFEHFHKIYTLHPIRMIMEEEKIRDKRSDKRDDDAFLMKLNQFCCCVKRCLLNVNHQAALKRFQQMKAMLQNKSKLCFLGIIDASMNATEFKNRTQKAYLTMNYKFEGVKICQKACLTRHVSNYAISFSTVLNVLKFIINFTNQHRLPSPDFTENIQISYSSQQEGVTYFKSLYKVEVFGVCEEAMPWQINYLIPEDQSVVKGPNTVISLVHHYFATHGLVKVRKSFNDDETEISVAKVSSIPKTKNNGLILSDVIVPQGINLERQWYLHEEVAQHIQNPAKCDIYCSMPNQPKPKKLKNQQTVT</sequence>
<comment type="caution">
    <text evidence="1">The sequence shown here is derived from an EMBL/GenBank/DDBJ whole genome shotgun (WGS) entry which is preliminary data.</text>
</comment>
<name>A0A9N9NFX4_9GLOM</name>
<protein>
    <submittedName>
        <fullName evidence="1">16942_t:CDS:1</fullName>
    </submittedName>
</protein>
<dbReference type="OrthoDB" id="2409832at2759"/>
<dbReference type="AlphaFoldDB" id="A0A9N9NFX4"/>
<dbReference type="Proteomes" id="UP000789759">
    <property type="component" value="Unassembled WGS sequence"/>
</dbReference>